<keyword evidence="2" id="KW-1185">Reference proteome</keyword>
<accession>A0ABX6ERS7</accession>
<proteinExistence type="predicted"/>
<dbReference type="EMBL" id="CP015054">
    <property type="protein sequence ID" value="QGN13589.1"/>
    <property type="molecule type" value="Genomic_DNA"/>
</dbReference>
<organism evidence="1 2">
    <name type="scientific">Kluyveromyces marxianus</name>
    <name type="common">Yeast</name>
    <name type="synonym">Candida kefyr</name>
    <dbReference type="NCBI Taxonomy" id="4911"/>
    <lineage>
        <taxon>Eukaryota</taxon>
        <taxon>Fungi</taxon>
        <taxon>Dikarya</taxon>
        <taxon>Ascomycota</taxon>
        <taxon>Saccharomycotina</taxon>
        <taxon>Saccharomycetes</taxon>
        <taxon>Saccharomycetales</taxon>
        <taxon>Saccharomycetaceae</taxon>
        <taxon>Kluyveromyces</taxon>
    </lineage>
</organism>
<sequence length="423" mass="48134">MDSFVNSVTCQQVSPEQCEQMLQLSRVDSTVSCSNFKKIIGWFKTAHEGSSEDRALASTVANVLLNSSEQRMHASQDRSLIKCVESRLFNNPYDLPRWRIMFLMAHCKPEGREHGHEQQHEQQRDQPFDRLLAPTCFQRMVSELRMDSEYMNTLCELGKFWYALCFNYGCTITNSVLYWNIFTDFAAKPYISVPGFQDCLIQFGSLYLLVHSNEMCVEKTTVNRFLCIFEDKFNDWYTQTTREWYCSLQEHRLPQILNILELLIAYSSPSLKQEIRQCFLSSQNSLHCPFVNSSFIKLIESPINNVSNTTASILSLLHLRHDKSSHSLKLMAPPLASRDSLSSTKSSDYITYSGLPTPSVSSQADPAVSTFSTAGSFGSASPVCGQPSNYDDWSEEEQFLEAEKIGAAIERLNELGFVKMSTE</sequence>
<gene>
    <name evidence="1" type="ORF">FIM1_231</name>
</gene>
<protein>
    <submittedName>
        <fullName evidence="1">Uncharacterized protein</fullName>
    </submittedName>
</protein>
<reference evidence="1 2" key="1">
    <citation type="submission" date="2016-03" db="EMBL/GenBank/DDBJ databases">
        <title>How can Kluyveromyces marxianus grow so fast - potential evolutionary course in Saccharomyces Complex revealed by comparative genomics.</title>
        <authorList>
            <person name="Mo W."/>
            <person name="Lu W."/>
            <person name="Yang X."/>
            <person name="Qi J."/>
            <person name="Lv H."/>
        </authorList>
    </citation>
    <scope>NUCLEOTIDE SEQUENCE [LARGE SCALE GENOMIC DNA]</scope>
    <source>
        <strain evidence="1 2">FIM1</strain>
    </source>
</reference>
<evidence type="ECO:0000313" key="1">
    <source>
        <dbReference type="EMBL" id="QGN13589.1"/>
    </source>
</evidence>
<name>A0ABX6ERS7_KLUMA</name>
<dbReference type="Proteomes" id="UP000422736">
    <property type="component" value="Chromosome 1"/>
</dbReference>
<evidence type="ECO:0000313" key="2">
    <source>
        <dbReference type="Proteomes" id="UP000422736"/>
    </source>
</evidence>